<evidence type="ECO:0000313" key="9">
    <source>
        <dbReference type="Proteomes" id="UP000614469"/>
    </source>
</evidence>
<evidence type="ECO:0000256" key="2">
    <source>
        <dbReference type="ARBA" id="ARBA00006143"/>
    </source>
</evidence>
<evidence type="ECO:0000256" key="6">
    <source>
        <dbReference type="SAM" id="Phobius"/>
    </source>
</evidence>
<evidence type="ECO:0000313" key="8">
    <source>
        <dbReference type="EMBL" id="MBC8336465.1"/>
    </source>
</evidence>
<feature type="transmembrane region" description="Helical" evidence="6">
    <location>
        <begin position="170"/>
        <end position="192"/>
    </location>
</feature>
<feature type="domain" description="Cytochrome C biogenesis protein transmembrane" evidence="7">
    <location>
        <begin position="7"/>
        <end position="222"/>
    </location>
</feature>
<evidence type="ECO:0000256" key="3">
    <source>
        <dbReference type="ARBA" id="ARBA00022692"/>
    </source>
</evidence>
<feature type="transmembrane region" description="Helical" evidence="6">
    <location>
        <begin position="56"/>
        <end position="81"/>
    </location>
</feature>
<comment type="similarity">
    <text evidence="2">Belongs to the DsbD family.</text>
</comment>
<accession>A0A8J6TJF3</accession>
<dbReference type="GO" id="GO:0016020">
    <property type="term" value="C:membrane"/>
    <property type="evidence" value="ECO:0007669"/>
    <property type="project" value="UniProtKB-SubCell"/>
</dbReference>
<dbReference type="GO" id="GO:0017004">
    <property type="term" value="P:cytochrome complex assembly"/>
    <property type="evidence" value="ECO:0007669"/>
    <property type="project" value="InterPro"/>
</dbReference>
<feature type="transmembrane region" description="Helical" evidence="6">
    <location>
        <begin position="128"/>
        <end position="158"/>
    </location>
</feature>
<dbReference type="InterPro" id="IPR003834">
    <property type="entry name" value="Cyt_c_assmbl_TM_dom"/>
</dbReference>
<dbReference type="EMBL" id="JACNJN010000163">
    <property type="protein sequence ID" value="MBC8336465.1"/>
    <property type="molecule type" value="Genomic_DNA"/>
</dbReference>
<evidence type="ECO:0000256" key="5">
    <source>
        <dbReference type="ARBA" id="ARBA00023136"/>
    </source>
</evidence>
<name>A0A8J6TJF3_9CHLR</name>
<dbReference type="PANTHER" id="PTHR31272:SF4">
    <property type="entry name" value="CYTOCHROME C-TYPE BIOGENESIS PROTEIN HI_1454-RELATED"/>
    <property type="match status" value="1"/>
</dbReference>
<evidence type="ECO:0000256" key="1">
    <source>
        <dbReference type="ARBA" id="ARBA00004141"/>
    </source>
</evidence>
<dbReference type="PANTHER" id="PTHR31272">
    <property type="entry name" value="CYTOCHROME C-TYPE BIOGENESIS PROTEIN HI_1454-RELATED"/>
    <property type="match status" value="1"/>
</dbReference>
<feature type="transmembrane region" description="Helical" evidence="6">
    <location>
        <begin position="6"/>
        <end position="35"/>
    </location>
</feature>
<reference evidence="8 9" key="1">
    <citation type="submission" date="2020-08" db="EMBL/GenBank/DDBJ databases">
        <title>Bridging the membrane lipid divide: bacteria of the FCB group superphylum have the potential to synthesize archaeal ether lipids.</title>
        <authorList>
            <person name="Villanueva L."/>
            <person name="Von Meijenfeldt F.A.B."/>
            <person name="Westbye A.B."/>
            <person name="Yadav S."/>
            <person name="Hopmans E.C."/>
            <person name="Dutilh B.E."/>
            <person name="Sinninghe Damste J.S."/>
        </authorList>
    </citation>
    <scope>NUCLEOTIDE SEQUENCE [LARGE SCALE GENOMIC DNA]</scope>
    <source>
        <strain evidence="8">NIOZ-UU36</strain>
    </source>
</reference>
<protein>
    <submittedName>
        <fullName evidence="8">Cytochrome c biogenesis protein CcdA</fullName>
    </submittedName>
</protein>
<keyword evidence="4 6" id="KW-1133">Transmembrane helix</keyword>
<dbReference type="Pfam" id="PF02683">
    <property type="entry name" value="DsbD_TM"/>
    <property type="match status" value="1"/>
</dbReference>
<feature type="transmembrane region" description="Helical" evidence="6">
    <location>
        <begin position="204"/>
        <end position="225"/>
    </location>
</feature>
<dbReference type="Proteomes" id="UP000614469">
    <property type="component" value="Unassembled WGS sequence"/>
</dbReference>
<comment type="caution">
    <text evidence="8">The sequence shown here is derived from an EMBL/GenBank/DDBJ whole genome shotgun (WGS) entry which is preliminary data.</text>
</comment>
<keyword evidence="5 6" id="KW-0472">Membrane</keyword>
<gene>
    <name evidence="8" type="ORF">H8E29_14465</name>
</gene>
<dbReference type="InterPro" id="IPR051790">
    <property type="entry name" value="Cytochrome_c-biogenesis_DsbD"/>
</dbReference>
<evidence type="ECO:0000256" key="4">
    <source>
        <dbReference type="ARBA" id="ARBA00022989"/>
    </source>
</evidence>
<comment type="subcellular location">
    <subcellularLocation>
        <location evidence="1">Membrane</location>
        <topology evidence="1">Multi-pass membrane protein</topology>
    </subcellularLocation>
</comment>
<keyword evidence="3 6" id="KW-0812">Transmembrane</keyword>
<evidence type="ECO:0000259" key="7">
    <source>
        <dbReference type="Pfam" id="PF02683"/>
    </source>
</evidence>
<organism evidence="8 9">
    <name type="scientific">Candidatus Desulfolinea nitratireducens</name>
    <dbReference type="NCBI Taxonomy" id="2841698"/>
    <lineage>
        <taxon>Bacteria</taxon>
        <taxon>Bacillati</taxon>
        <taxon>Chloroflexota</taxon>
        <taxon>Anaerolineae</taxon>
        <taxon>Anaerolineales</taxon>
        <taxon>Anaerolineales incertae sedis</taxon>
        <taxon>Candidatus Desulfolinea</taxon>
    </lineage>
</organism>
<sequence length="239" mass="25154">MDLSNITLGLAFLAGLASFLSPCVFSLVPAYVGYLSGRAAGGEGGKNSRFITFTHGLAFVIGFSVVFILLGVAASAFGGLLYDIRGWLAKIGGIVVIIFGLHMIGVYRIPFLEYDTRVQSLPDPKWGYLSSGMLGVFFSAGWSPCVGPVLGAILTVAINGGDVSQGAVMLTAYSAGLAIPFLIAALGIGWVGETLRKYGKAMHYVEIAMGIILIIVGIMLFSGTFELLARYGTFVDFGL</sequence>
<dbReference type="AlphaFoldDB" id="A0A8J6TJF3"/>
<feature type="transmembrane region" description="Helical" evidence="6">
    <location>
        <begin position="87"/>
        <end position="107"/>
    </location>
</feature>
<proteinExistence type="inferred from homology"/>